<gene>
    <name evidence="1" type="ORF">HID58_037724</name>
</gene>
<accession>A0ABQ8BM85</accession>
<name>A0ABQ8BM85_BRANA</name>
<keyword evidence="2" id="KW-1185">Reference proteome</keyword>
<evidence type="ECO:0000313" key="2">
    <source>
        <dbReference type="Proteomes" id="UP000824890"/>
    </source>
</evidence>
<organism evidence="1 2">
    <name type="scientific">Brassica napus</name>
    <name type="common">Rape</name>
    <dbReference type="NCBI Taxonomy" id="3708"/>
    <lineage>
        <taxon>Eukaryota</taxon>
        <taxon>Viridiplantae</taxon>
        <taxon>Streptophyta</taxon>
        <taxon>Embryophyta</taxon>
        <taxon>Tracheophyta</taxon>
        <taxon>Spermatophyta</taxon>
        <taxon>Magnoliopsida</taxon>
        <taxon>eudicotyledons</taxon>
        <taxon>Gunneridae</taxon>
        <taxon>Pentapetalae</taxon>
        <taxon>rosids</taxon>
        <taxon>malvids</taxon>
        <taxon>Brassicales</taxon>
        <taxon>Brassicaceae</taxon>
        <taxon>Brassiceae</taxon>
        <taxon>Brassica</taxon>
    </lineage>
</organism>
<dbReference type="EMBL" id="JAGKQM010000010">
    <property type="protein sequence ID" value="KAH0905897.1"/>
    <property type="molecule type" value="Genomic_DNA"/>
</dbReference>
<sequence length="17" mass="1864">MVASRLVDFPEDIVDGT</sequence>
<evidence type="ECO:0000313" key="1">
    <source>
        <dbReference type="EMBL" id="KAH0905897.1"/>
    </source>
</evidence>
<comment type="caution">
    <text evidence="1">The sequence shown here is derived from an EMBL/GenBank/DDBJ whole genome shotgun (WGS) entry which is preliminary data.</text>
</comment>
<reference evidence="1 2" key="1">
    <citation type="submission" date="2021-05" db="EMBL/GenBank/DDBJ databases">
        <title>Genome Assembly of Synthetic Allotetraploid Brassica napus Reveals Homoeologous Exchanges between Subgenomes.</title>
        <authorList>
            <person name="Davis J.T."/>
        </authorList>
    </citation>
    <scope>NUCLEOTIDE SEQUENCE [LARGE SCALE GENOMIC DNA]</scope>
    <source>
        <strain evidence="2">cv. Da-Ae</strain>
        <tissue evidence="1">Seedling</tissue>
    </source>
</reference>
<proteinExistence type="predicted"/>
<protein>
    <submittedName>
        <fullName evidence="1">Uncharacterized protein</fullName>
    </submittedName>
</protein>
<dbReference type="Proteomes" id="UP000824890">
    <property type="component" value="Unassembled WGS sequence"/>
</dbReference>